<dbReference type="Proteomes" id="UP000762676">
    <property type="component" value="Unassembled WGS sequence"/>
</dbReference>
<name>A0AAV4FZU7_9GAST</name>
<reference evidence="1 2" key="1">
    <citation type="journal article" date="2021" name="Elife">
        <title>Chloroplast acquisition without the gene transfer in kleptoplastic sea slugs, Plakobranchus ocellatus.</title>
        <authorList>
            <person name="Maeda T."/>
            <person name="Takahashi S."/>
            <person name="Yoshida T."/>
            <person name="Shimamura S."/>
            <person name="Takaki Y."/>
            <person name="Nagai Y."/>
            <person name="Toyoda A."/>
            <person name="Suzuki Y."/>
            <person name="Arimoto A."/>
            <person name="Ishii H."/>
            <person name="Satoh N."/>
            <person name="Nishiyama T."/>
            <person name="Hasebe M."/>
            <person name="Maruyama T."/>
            <person name="Minagawa J."/>
            <person name="Obokata J."/>
            <person name="Shigenobu S."/>
        </authorList>
    </citation>
    <scope>NUCLEOTIDE SEQUENCE [LARGE SCALE GENOMIC DNA]</scope>
</reference>
<gene>
    <name evidence="1" type="ORF">ElyMa_002263400</name>
</gene>
<dbReference type="AlphaFoldDB" id="A0AAV4FZU7"/>
<sequence>MAFSKPSKLVKTITSRRSKAIDLDQFKSDVRSALQDPYSITPETFNCTLRNVLYVHAPLTARTVTKYRASNISLVLPYHQASEANKKKGRETME</sequence>
<accession>A0AAV4FZU7</accession>
<dbReference type="EMBL" id="BMAT01004699">
    <property type="protein sequence ID" value="GFR78476.1"/>
    <property type="molecule type" value="Genomic_DNA"/>
</dbReference>
<comment type="caution">
    <text evidence="1">The sequence shown here is derived from an EMBL/GenBank/DDBJ whole genome shotgun (WGS) entry which is preliminary data.</text>
</comment>
<evidence type="ECO:0000313" key="2">
    <source>
        <dbReference type="Proteomes" id="UP000762676"/>
    </source>
</evidence>
<protein>
    <submittedName>
        <fullName evidence="1">Uncharacterized protein</fullName>
    </submittedName>
</protein>
<proteinExistence type="predicted"/>
<organism evidence="1 2">
    <name type="scientific">Elysia marginata</name>
    <dbReference type="NCBI Taxonomy" id="1093978"/>
    <lineage>
        <taxon>Eukaryota</taxon>
        <taxon>Metazoa</taxon>
        <taxon>Spiralia</taxon>
        <taxon>Lophotrochozoa</taxon>
        <taxon>Mollusca</taxon>
        <taxon>Gastropoda</taxon>
        <taxon>Heterobranchia</taxon>
        <taxon>Euthyneura</taxon>
        <taxon>Panpulmonata</taxon>
        <taxon>Sacoglossa</taxon>
        <taxon>Placobranchoidea</taxon>
        <taxon>Plakobranchidae</taxon>
        <taxon>Elysia</taxon>
    </lineage>
</organism>
<evidence type="ECO:0000313" key="1">
    <source>
        <dbReference type="EMBL" id="GFR78476.1"/>
    </source>
</evidence>
<keyword evidence="2" id="KW-1185">Reference proteome</keyword>